<dbReference type="RefSeq" id="WP_107573772.1">
    <property type="nucleotide sequence ID" value="NZ_PZPL01000001.1"/>
</dbReference>
<comment type="caution">
    <text evidence="4">The sequence shown here is derived from an EMBL/GenBank/DDBJ whole genome shotgun (WGS) entry which is preliminary data.</text>
</comment>
<feature type="transmembrane region" description="Helical" evidence="2">
    <location>
        <begin position="161"/>
        <end position="181"/>
    </location>
</feature>
<proteinExistence type="predicted"/>
<keyword evidence="2" id="KW-0812">Transmembrane</keyword>
<evidence type="ECO:0000313" key="4">
    <source>
        <dbReference type="EMBL" id="PTL71974.1"/>
    </source>
</evidence>
<gene>
    <name evidence="4" type="ORF">C1I63_03395</name>
</gene>
<feature type="transmembrane region" description="Helical" evidence="2">
    <location>
        <begin position="130"/>
        <end position="149"/>
    </location>
</feature>
<reference evidence="4 5" key="1">
    <citation type="submission" date="2018-03" db="EMBL/GenBank/DDBJ databases">
        <title>Bacteriophage NCPPB3778 and a type I-E CRISPR drive the evolution of the US Biological Select Agent, Rathayibacter toxicus.</title>
        <authorList>
            <person name="Davis E.W.II."/>
            <person name="Tabima J.F."/>
            <person name="Weisberg A.J."/>
            <person name="Dantas Lopes L."/>
            <person name="Wiseman M.S."/>
            <person name="Wiseman M.S."/>
            <person name="Pupko T."/>
            <person name="Belcher M.S."/>
            <person name="Sechler A.J."/>
            <person name="Tancos M.A."/>
            <person name="Schroeder B.K."/>
            <person name="Murray T.D."/>
            <person name="Luster D.G."/>
            <person name="Schneider W.L."/>
            <person name="Rogers E."/>
            <person name="Andreote F.D."/>
            <person name="Grunwald N.J."/>
            <person name="Putnam M.L."/>
            <person name="Chang J.H."/>
        </authorList>
    </citation>
    <scope>NUCLEOTIDE SEQUENCE [LARGE SCALE GENOMIC DNA]</scope>
    <source>
        <strain evidence="4 5">DSM 15933</strain>
    </source>
</reference>
<keyword evidence="2" id="KW-0472">Membrane</keyword>
<evidence type="ECO:0000259" key="3">
    <source>
        <dbReference type="Pfam" id="PF14016"/>
    </source>
</evidence>
<feature type="transmembrane region" description="Helical" evidence="2">
    <location>
        <begin position="85"/>
        <end position="110"/>
    </location>
</feature>
<feature type="transmembrane region" description="Helical" evidence="2">
    <location>
        <begin position="53"/>
        <end position="73"/>
    </location>
</feature>
<organism evidence="4 5">
    <name type="scientific">Rathayibacter caricis DSM 15933</name>
    <dbReference type="NCBI Taxonomy" id="1328867"/>
    <lineage>
        <taxon>Bacteria</taxon>
        <taxon>Bacillati</taxon>
        <taxon>Actinomycetota</taxon>
        <taxon>Actinomycetes</taxon>
        <taxon>Micrococcales</taxon>
        <taxon>Microbacteriaceae</taxon>
        <taxon>Rathayibacter</taxon>
    </lineage>
</organism>
<feature type="domain" description="DUF4232" evidence="3">
    <location>
        <begin position="231"/>
        <end position="359"/>
    </location>
</feature>
<keyword evidence="2" id="KW-1133">Transmembrane helix</keyword>
<dbReference type="AlphaFoldDB" id="A0A2T4UR28"/>
<feature type="compositionally biased region" description="Pro residues" evidence="1">
    <location>
        <begin position="214"/>
        <end position="226"/>
    </location>
</feature>
<keyword evidence="5" id="KW-1185">Reference proteome</keyword>
<dbReference type="InterPro" id="IPR025326">
    <property type="entry name" value="DUF4232"/>
</dbReference>
<accession>A0A2T4UR28</accession>
<dbReference type="EMBL" id="PZPL01000001">
    <property type="protein sequence ID" value="PTL71974.1"/>
    <property type="molecule type" value="Genomic_DNA"/>
</dbReference>
<protein>
    <recommendedName>
        <fullName evidence="3">DUF4232 domain-containing protein</fullName>
    </recommendedName>
</protein>
<feature type="region of interest" description="Disordered" evidence="1">
    <location>
        <begin position="205"/>
        <end position="226"/>
    </location>
</feature>
<dbReference type="Pfam" id="PF14016">
    <property type="entry name" value="DUF4232"/>
    <property type="match status" value="1"/>
</dbReference>
<evidence type="ECO:0000313" key="5">
    <source>
        <dbReference type="Proteomes" id="UP000241085"/>
    </source>
</evidence>
<evidence type="ECO:0000256" key="1">
    <source>
        <dbReference type="SAM" id="MobiDB-lite"/>
    </source>
</evidence>
<evidence type="ECO:0000256" key="2">
    <source>
        <dbReference type="SAM" id="Phobius"/>
    </source>
</evidence>
<sequence length="359" mass="36013">MRNSNRIGAVAAGVLWIASGAVNGGMTWNGYLSGSIGAVLPATIPTTVWAQPLPWPLVAAAIGAGAVALAHLATTRAVDRAGTTVVGGWFAAIVAGAVVGLAADLVTILVSLPAPRLQWLLNGLGTQAGLGAYWGLVLGWLPAVLAKRLGSAPAETPTRRFLVPTLAVLALVAVVAVGVGGHRGAMIAAVQAEAIAGGFDEADGALPDPYAEGTPPPMAAPGEPPADPTLCTSDVSTLLLGGQDAAAGSRSLSITLLNFSDTPCTIEGYLDLAFADQNGSELPVVFEPGSTTMTTDPGVQRIEIPPQGSAVAFLGWKANSTAGALVGSTLFAAPYPSAERGSWPVRTDVVDGSTVSVTA</sequence>
<dbReference type="Proteomes" id="UP000241085">
    <property type="component" value="Unassembled WGS sequence"/>
</dbReference>
<name>A0A2T4UR28_9MICO</name>